<organism evidence="1 2">
    <name type="scientific">Dreissena polymorpha</name>
    <name type="common">Zebra mussel</name>
    <name type="synonym">Mytilus polymorpha</name>
    <dbReference type="NCBI Taxonomy" id="45954"/>
    <lineage>
        <taxon>Eukaryota</taxon>
        <taxon>Metazoa</taxon>
        <taxon>Spiralia</taxon>
        <taxon>Lophotrochozoa</taxon>
        <taxon>Mollusca</taxon>
        <taxon>Bivalvia</taxon>
        <taxon>Autobranchia</taxon>
        <taxon>Heteroconchia</taxon>
        <taxon>Euheterodonta</taxon>
        <taxon>Imparidentia</taxon>
        <taxon>Neoheterodontei</taxon>
        <taxon>Myida</taxon>
        <taxon>Dreissenoidea</taxon>
        <taxon>Dreissenidae</taxon>
        <taxon>Dreissena</taxon>
    </lineage>
</organism>
<reference evidence="1" key="1">
    <citation type="journal article" date="2019" name="bioRxiv">
        <title>The Genome of the Zebra Mussel, Dreissena polymorpha: A Resource for Invasive Species Research.</title>
        <authorList>
            <person name="McCartney M.A."/>
            <person name="Auch B."/>
            <person name="Kono T."/>
            <person name="Mallez S."/>
            <person name="Zhang Y."/>
            <person name="Obille A."/>
            <person name="Becker A."/>
            <person name="Abrahante J.E."/>
            <person name="Garbe J."/>
            <person name="Badalamenti J.P."/>
            <person name="Herman A."/>
            <person name="Mangelson H."/>
            <person name="Liachko I."/>
            <person name="Sullivan S."/>
            <person name="Sone E.D."/>
            <person name="Koren S."/>
            <person name="Silverstein K.A.T."/>
            <person name="Beckman K.B."/>
            <person name="Gohl D.M."/>
        </authorList>
    </citation>
    <scope>NUCLEOTIDE SEQUENCE</scope>
    <source>
        <strain evidence="1">Duluth1</strain>
        <tissue evidence="1">Whole animal</tissue>
    </source>
</reference>
<proteinExistence type="predicted"/>
<protein>
    <submittedName>
        <fullName evidence="1">Uncharacterized protein</fullName>
    </submittedName>
</protein>
<evidence type="ECO:0000313" key="1">
    <source>
        <dbReference type="EMBL" id="KAH3892517.1"/>
    </source>
</evidence>
<dbReference type="EMBL" id="JAIWYP010000001">
    <property type="protein sequence ID" value="KAH3892517.1"/>
    <property type="molecule type" value="Genomic_DNA"/>
</dbReference>
<keyword evidence="2" id="KW-1185">Reference proteome</keyword>
<sequence length="78" mass="8678">MHPKPSVGTRYTVFLFKTAPAAERYTRGAVLLFKLLCLCCIDVGITQRMGLPNTVSLALNWFLVSANWAPVPGMTEHR</sequence>
<gene>
    <name evidence="1" type="ORF">DPMN_016635</name>
</gene>
<comment type="caution">
    <text evidence="1">The sequence shown here is derived from an EMBL/GenBank/DDBJ whole genome shotgun (WGS) entry which is preliminary data.</text>
</comment>
<dbReference type="Proteomes" id="UP000828390">
    <property type="component" value="Unassembled WGS sequence"/>
</dbReference>
<evidence type="ECO:0000313" key="2">
    <source>
        <dbReference type="Proteomes" id="UP000828390"/>
    </source>
</evidence>
<reference evidence="1" key="2">
    <citation type="submission" date="2020-11" db="EMBL/GenBank/DDBJ databases">
        <authorList>
            <person name="McCartney M.A."/>
            <person name="Auch B."/>
            <person name="Kono T."/>
            <person name="Mallez S."/>
            <person name="Becker A."/>
            <person name="Gohl D.M."/>
            <person name="Silverstein K.A.T."/>
            <person name="Koren S."/>
            <person name="Bechman K.B."/>
            <person name="Herman A."/>
            <person name="Abrahante J.E."/>
            <person name="Garbe J."/>
        </authorList>
    </citation>
    <scope>NUCLEOTIDE SEQUENCE</scope>
    <source>
        <strain evidence="1">Duluth1</strain>
        <tissue evidence="1">Whole animal</tissue>
    </source>
</reference>
<accession>A0A9D4S7D3</accession>
<dbReference type="AlphaFoldDB" id="A0A9D4S7D3"/>
<name>A0A9D4S7D3_DREPO</name>